<dbReference type="GO" id="GO:0006355">
    <property type="term" value="P:regulation of DNA-templated transcription"/>
    <property type="evidence" value="ECO:0007669"/>
    <property type="project" value="InterPro"/>
</dbReference>
<gene>
    <name evidence="12" type="ORF">CCH01_06210</name>
</gene>
<dbReference type="Pfam" id="PF00072">
    <property type="entry name" value="Response_reg"/>
    <property type="match status" value="1"/>
</dbReference>
<keyword evidence="5 9" id="KW-0238">DNA-binding</keyword>
<feature type="domain" description="Response regulatory" evidence="10">
    <location>
        <begin position="6"/>
        <end position="119"/>
    </location>
</feature>
<keyword evidence="13" id="KW-1185">Reference proteome</keyword>
<evidence type="ECO:0000256" key="9">
    <source>
        <dbReference type="PROSITE-ProRule" id="PRU01091"/>
    </source>
</evidence>
<dbReference type="EMBL" id="LT799839">
    <property type="protein sequence ID" value="SLK14273.1"/>
    <property type="molecule type" value="Genomic_DNA"/>
</dbReference>
<accession>A0A1U6J1Z9</accession>
<feature type="domain" description="OmpR/PhoB-type" evidence="11">
    <location>
        <begin position="133"/>
        <end position="232"/>
    </location>
</feature>
<dbReference type="Pfam" id="PF00486">
    <property type="entry name" value="Trans_reg_C"/>
    <property type="match status" value="1"/>
</dbReference>
<dbReference type="GO" id="GO:0000976">
    <property type="term" value="F:transcription cis-regulatory region binding"/>
    <property type="evidence" value="ECO:0007669"/>
    <property type="project" value="TreeGrafter"/>
</dbReference>
<dbReference type="InterPro" id="IPR016032">
    <property type="entry name" value="Sig_transdc_resp-reg_C-effctor"/>
</dbReference>
<dbReference type="GO" id="GO:0005829">
    <property type="term" value="C:cytosol"/>
    <property type="evidence" value="ECO:0007669"/>
    <property type="project" value="TreeGrafter"/>
</dbReference>
<evidence type="ECO:0000256" key="8">
    <source>
        <dbReference type="PROSITE-ProRule" id="PRU00169"/>
    </source>
</evidence>
<dbReference type="Gene3D" id="1.10.10.10">
    <property type="entry name" value="Winged helix-like DNA-binding domain superfamily/Winged helix DNA-binding domain"/>
    <property type="match status" value="1"/>
</dbReference>
<dbReference type="CDD" id="cd00383">
    <property type="entry name" value="trans_reg_C"/>
    <property type="match status" value="1"/>
</dbReference>
<comment type="function">
    <text evidence="7">May play the central regulatory role in sporulation. It may be an element of the effector pathway responsible for the activation of sporulation genes in response to nutritional stress. Spo0A may act in concert with spo0H (a sigma factor) to control the expression of some genes that are critical to the sporulation process.</text>
</comment>
<feature type="modified residue" description="4-aspartylphosphate" evidence="8">
    <location>
        <position position="55"/>
    </location>
</feature>
<evidence type="ECO:0000259" key="10">
    <source>
        <dbReference type="PROSITE" id="PS50110"/>
    </source>
</evidence>
<dbReference type="STRING" id="1351755.CCH01_06210"/>
<dbReference type="PANTHER" id="PTHR48111">
    <property type="entry name" value="REGULATOR OF RPOS"/>
    <property type="match status" value="1"/>
</dbReference>
<dbReference type="SMART" id="SM00862">
    <property type="entry name" value="Trans_reg_C"/>
    <property type="match status" value="1"/>
</dbReference>
<reference evidence="13" key="1">
    <citation type="submission" date="2017-03" db="EMBL/GenBank/DDBJ databases">
        <authorList>
            <person name="Falquet L."/>
            <person name="Falquet L."/>
        </authorList>
    </citation>
    <scope>NUCLEOTIDE SEQUENCE [LARGE SCALE GENOMIC DNA]</scope>
</reference>
<dbReference type="RefSeq" id="WP_079481152.1">
    <property type="nucleotide sequence ID" value="NZ_CBML010000006.1"/>
</dbReference>
<dbReference type="InterPro" id="IPR011006">
    <property type="entry name" value="CheY-like_superfamily"/>
</dbReference>
<dbReference type="GO" id="GO:0000156">
    <property type="term" value="F:phosphorelay response regulator activity"/>
    <property type="evidence" value="ECO:0007669"/>
    <property type="project" value="TreeGrafter"/>
</dbReference>
<dbReference type="InterPro" id="IPR036388">
    <property type="entry name" value="WH-like_DNA-bd_sf"/>
</dbReference>
<dbReference type="InterPro" id="IPR039420">
    <property type="entry name" value="WalR-like"/>
</dbReference>
<evidence type="ECO:0000256" key="3">
    <source>
        <dbReference type="ARBA" id="ARBA00023012"/>
    </source>
</evidence>
<evidence type="ECO:0000259" key="11">
    <source>
        <dbReference type="PROSITE" id="PS51755"/>
    </source>
</evidence>
<dbReference type="Gene3D" id="3.40.50.2300">
    <property type="match status" value="1"/>
</dbReference>
<dbReference type="PROSITE" id="PS51755">
    <property type="entry name" value="OMPR_PHOB"/>
    <property type="match status" value="1"/>
</dbReference>
<keyword evidence="4" id="KW-0805">Transcription regulation</keyword>
<name>A0A1U6J1Z9_9CLOT</name>
<dbReference type="FunFam" id="1.10.10.10:FF:000018">
    <property type="entry name" value="DNA-binding response regulator ResD"/>
    <property type="match status" value="1"/>
</dbReference>
<evidence type="ECO:0000256" key="6">
    <source>
        <dbReference type="ARBA" id="ARBA00023163"/>
    </source>
</evidence>
<keyword evidence="2 8" id="KW-0597">Phosphoprotein</keyword>
<sequence length="232" mass="26590">MTDNINILIVEDDADINGLLYKILTKEGYRVRQAFSGTEAKMCLDMMEFQIILLDLMLPGMTGEEIIQEVRMKKNMPIIVISAKANEEDMINVLEIGADDFVSKPFNVKELVARVGAQLRRYTKFSSNENKEANILTYKEVQLDKDQVEIKVKGEVIQATAKEFAIMELLMSNPKKVFTRANIFEHVWQDEFLGDDNTVNVHISNIRSKISAIDKENEYIKTVWGIGFKFIE</sequence>
<dbReference type="OrthoDB" id="1655504at2"/>
<dbReference type="SUPFAM" id="SSF46894">
    <property type="entry name" value="C-terminal effector domain of the bipartite response regulators"/>
    <property type="match status" value="1"/>
</dbReference>
<evidence type="ECO:0000256" key="5">
    <source>
        <dbReference type="ARBA" id="ARBA00023125"/>
    </source>
</evidence>
<evidence type="ECO:0000313" key="13">
    <source>
        <dbReference type="Proteomes" id="UP000190476"/>
    </source>
</evidence>
<feature type="DNA-binding region" description="OmpR/PhoB-type" evidence="9">
    <location>
        <begin position="133"/>
        <end position="232"/>
    </location>
</feature>
<dbReference type="PROSITE" id="PS50110">
    <property type="entry name" value="RESPONSE_REGULATORY"/>
    <property type="match status" value="1"/>
</dbReference>
<evidence type="ECO:0000256" key="2">
    <source>
        <dbReference type="ARBA" id="ARBA00022553"/>
    </source>
</evidence>
<dbReference type="Proteomes" id="UP000190476">
    <property type="component" value="Chromosome I"/>
</dbReference>
<evidence type="ECO:0000313" key="12">
    <source>
        <dbReference type="EMBL" id="SLK14273.1"/>
    </source>
</evidence>
<dbReference type="PANTHER" id="PTHR48111:SF2">
    <property type="entry name" value="RESPONSE REGULATOR SAER"/>
    <property type="match status" value="1"/>
</dbReference>
<evidence type="ECO:0000256" key="7">
    <source>
        <dbReference type="ARBA" id="ARBA00024867"/>
    </source>
</evidence>
<keyword evidence="3" id="KW-0902">Two-component regulatory system</keyword>
<keyword evidence="6" id="KW-0804">Transcription</keyword>
<evidence type="ECO:0000256" key="1">
    <source>
        <dbReference type="ARBA" id="ARBA00018672"/>
    </source>
</evidence>
<evidence type="ECO:0000256" key="4">
    <source>
        <dbReference type="ARBA" id="ARBA00023015"/>
    </source>
</evidence>
<organism evidence="12 13">
    <name type="scientific">Clostridium chauvoei JF4335</name>
    <dbReference type="NCBI Taxonomy" id="1351755"/>
    <lineage>
        <taxon>Bacteria</taxon>
        <taxon>Bacillati</taxon>
        <taxon>Bacillota</taxon>
        <taxon>Clostridia</taxon>
        <taxon>Eubacteriales</taxon>
        <taxon>Clostridiaceae</taxon>
        <taxon>Clostridium</taxon>
    </lineage>
</organism>
<dbReference type="InterPro" id="IPR001867">
    <property type="entry name" value="OmpR/PhoB-type_DNA-bd"/>
</dbReference>
<dbReference type="GeneID" id="66300983"/>
<dbReference type="SUPFAM" id="SSF52172">
    <property type="entry name" value="CheY-like"/>
    <property type="match status" value="1"/>
</dbReference>
<dbReference type="GO" id="GO:0032993">
    <property type="term" value="C:protein-DNA complex"/>
    <property type="evidence" value="ECO:0007669"/>
    <property type="project" value="TreeGrafter"/>
</dbReference>
<dbReference type="InterPro" id="IPR001789">
    <property type="entry name" value="Sig_transdc_resp-reg_receiver"/>
</dbReference>
<proteinExistence type="predicted"/>
<protein>
    <recommendedName>
        <fullName evidence="1">Stage 0 sporulation protein A homolog</fullName>
    </recommendedName>
</protein>
<dbReference type="SMART" id="SM00448">
    <property type="entry name" value="REC"/>
    <property type="match status" value="1"/>
</dbReference>
<dbReference type="Gene3D" id="6.10.250.690">
    <property type="match status" value="1"/>
</dbReference>
<dbReference type="AlphaFoldDB" id="A0A1U6J1Z9"/>